<feature type="domain" description="Xylose isomerase-like TIM barrel" evidence="1">
    <location>
        <begin position="20"/>
        <end position="223"/>
    </location>
</feature>
<dbReference type="InterPro" id="IPR050312">
    <property type="entry name" value="IolE/XylAMocC-like"/>
</dbReference>
<dbReference type="PANTHER" id="PTHR12110:SF53">
    <property type="entry name" value="BLR5974 PROTEIN"/>
    <property type="match status" value="1"/>
</dbReference>
<dbReference type="KEGG" id="plon:Pla110_35500"/>
<dbReference type="RefSeq" id="WP_144997444.1">
    <property type="nucleotide sequence ID" value="NZ_CP036281.1"/>
</dbReference>
<dbReference type="InterPro" id="IPR036237">
    <property type="entry name" value="Xyl_isomerase-like_sf"/>
</dbReference>
<dbReference type="Gene3D" id="3.20.20.150">
    <property type="entry name" value="Divalent-metal-dependent TIM barrel enzymes"/>
    <property type="match status" value="1"/>
</dbReference>
<name>A0A518CRG1_9PLAN</name>
<dbReference type="InterPro" id="IPR013022">
    <property type="entry name" value="Xyl_isomerase-like_TIM-brl"/>
</dbReference>
<sequence length="247" mass="27849">MFIAASTHCLGDLSFADACRQLSELEYDRVEIWMDENSNHLKPSYVAADPERFNNQFREMSRLTPVAFSVNHDIDLATLTELAKAAKLMRFTQITVPAAPLGTPFNTEIDRLRSFVQATSIEGIQVSIKTEIGHLTEDPRTAVELCQSVKGLGLTLDPSHYICGPLAGKSHDMVYPYVNHVQLRDTSPKQLQVQIGLGEVDYNRLISMLEAQEYNLALSVELLPDLLDKEERPLEMRKMRMLLDSLL</sequence>
<dbReference type="OrthoDB" id="253436at2"/>
<keyword evidence="3" id="KW-1185">Reference proteome</keyword>
<dbReference type="PANTHER" id="PTHR12110">
    <property type="entry name" value="HYDROXYPYRUVATE ISOMERASE"/>
    <property type="match status" value="1"/>
</dbReference>
<reference evidence="2 3" key="1">
    <citation type="submission" date="2019-02" db="EMBL/GenBank/DDBJ databases">
        <title>Deep-cultivation of Planctomycetes and their phenomic and genomic characterization uncovers novel biology.</title>
        <authorList>
            <person name="Wiegand S."/>
            <person name="Jogler M."/>
            <person name="Boedeker C."/>
            <person name="Pinto D."/>
            <person name="Vollmers J."/>
            <person name="Rivas-Marin E."/>
            <person name="Kohn T."/>
            <person name="Peeters S.H."/>
            <person name="Heuer A."/>
            <person name="Rast P."/>
            <person name="Oberbeckmann S."/>
            <person name="Bunk B."/>
            <person name="Jeske O."/>
            <person name="Meyerdierks A."/>
            <person name="Storesund J.E."/>
            <person name="Kallscheuer N."/>
            <person name="Luecker S."/>
            <person name="Lage O.M."/>
            <person name="Pohl T."/>
            <person name="Merkel B.J."/>
            <person name="Hornburger P."/>
            <person name="Mueller R.-W."/>
            <person name="Bruemmer F."/>
            <person name="Labrenz M."/>
            <person name="Spormann A.M."/>
            <person name="Op den Camp H."/>
            <person name="Overmann J."/>
            <person name="Amann R."/>
            <person name="Jetten M.S.M."/>
            <person name="Mascher T."/>
            <person name="Medema M.H."/>
            <person name="Devos D.P."/>
            <person name="Kaster A.-K."/>
            <person name="Ovreas L."/>
            <person name="Rohde M."/>
            <person name="Galperin M.Y."/>
            <person name="Jogler C."/>
        </authorList>
    </citation>
    <scope>NUCLEOTIDE SEQUENCE [LARGE SCALE GENOMIC DNA]</scope>
    <source>
        <strain evidence="2 3">Pla110</strain>
    </source>
</reference>
<accession>A0A518CRG1</accession>
<dbReference type="SUPFAM" id="SSF51658">
    <property type="entry name" value="Xylose isomerase-like"/>
    <property type="match status" value="1"/>
</dbReference>
<organism evidence="2 3">
    <name type="scientific">Polystyrenella longa</name>
    <dbReference type="NCBI Taxonomy" id="2528007"/>
    <lineage>
        <taxon>Bacteria</taxon>
        <taxon>Pseudomonadati</taxon>
        <taxon>Planctomycetota</taxon>
        <taxon>Planctomycetia</taxon>
        <taxon>Planctomycetales</taxon>
        <taxon>Planctomycetaceae</taxon>
        <taxon>Polystyrenella</taxon>
    </lineage>
</organism>
<evidence type="ECO:0000259" key="1">
    <source>
        <dbReference type="Pfam" id="PF01261"/>
    </source>
</evidence>
<evidence type="ECO:0000313" key="2">
    <source>
        <dbReference type="EMBL" id="QDU81800.1"/>
    </source>
</evidence>
<evidence type="ECO:0000313" key="3">
    <source>
        <dbReference type="Proteomes" id="UP000317178"/>
    </source>
</evidence>
<dbReference type="EMBL" id="CP036281">
    <property type="protein sequence ID" value="QDU81800.1"/>
    <property type="molecule type" value="Genomic_DNA"/>
</dbReference>
<protein>
    <recommendedName>
        <fullName evidence="1">Xylose isomerase-like TIM barrel domain-containing protein</fullName>
    </recommendedName>
</protein>
<gene>
    <name evidence="2" type="ORF">Pla110_35500</name>
</gene>
<dbReference type="AlphaFoldDB" id="A0A518CRG1"/>
<dbReference type="Proteomes" id="UP000317178">
    <property type="component" value="Chromosome"/>
</dbReference>
<proteinExistence type="predicted"/>
<dbReference type="Pfam" id="PF01261">
    <property type="entry name" value="AP_endonuc_2"/>
    <property type="match status" value="1"/>
</dbReference>